<dbReference type="EMBL" id="CP102173">
    <property type="protein sequence ID" value="UUP13927.1"/>
    <property type="molecule type" value="Genomic_DNA"/>
</dbReference>
<gene>
    <name evidence="1" type="ORF">NQV15_01040</name>
</gene>
<reference evidence="1 2" key="1">
    <citation type="submission" date="2022-08" db="EMBL/GenBank/DDBJ databases">
        <title>novel species in genus Aeromicrobium.</title>
        <authorList>
            <person name="Ye L."/>
        </authorList>
    </citation>
    <scope>NUCLEOTIDE SEQUENCE [LARGE SCALE GENOMIC DNA]</scope>
    <source>
        <strain evidence="2">zg-Y1379</strain>
    </source>
</reference>
<protein>
    <submittedName>
        <fullName evidence="1">Uncharacterized protein</fullName>
    </submittedName>
</protein>
<name>A0ABY5M7W2_9ACTN</name>
<accession>A0ABY5M7W2</accession>
<evidence type="ECO:0000313" key="2">
    <source>
        <dbReference type="Proteomes" id="UP001316184"/>
    </source>
</evidence>
<sequence>MSIHDHRLSELRRRWATLPAPRLDDLTGVFEASYVGALLRAVAPRGLGLIGLPRWFGKRFEPSPGDPGTLSGINLLRTDAAALRPTLPMSARIAPSLADGDPALVVSYPADAPRPWRWVRDEFRPWDDTTLLGMTFVEVPGLRRLPGTPFVLQRADEHPVVSAD</sequence>
<keyword evidence="2" id="KW-1185">Reference proteome</keyword>
<dbReference type="Proteomes" id="UP001316184">
    <property type="component" value="Chromosome"/>
</dbReference>
<organism evidence="1 2">
    <name type="scientific">Aeromicrobium wangtongii</name>
    <dbReference type="NCBI Taxonomy" id="2969247"/>
    <lineage>
        <taxon>Bacteria</taxon>
        <taxon>Bacillati</taxon>
        <taxon>Actinomycetota</taxon>
        <taxon>Actinomycetes</taxon>
        <taxon>Propionibacteriales</taxon>
        <taxon>Nocardioidaceae</taxon>
        <taxon>Aeromicrobium</taxon>
    </lineage>
</organism>
<evidence type="ECO:0000313" key="1">
    <source>
        <dbReference type="EMBL" id="UUP13927.1"/>
    </source>
</evidence>
<dbReference type="RefSeq" id="WP_232403030.1">
    <property type="nucleotide sequence ID" value="NZ_CP102173.1"/>
</dbReference>
<proteinExistence type="predicted"/>